<feature type="region of interest" description="Disordered" evidence="2">
    <location>
        <begin position="1606"/>
        <end position="1635"/>
    </location>
</feature>
<dbReference type="GO" id="GO:0005509">
    <property type="term" value="F:calcium ion binding"/>
    <property type="evidence" value="ECO:0007669"/>
    <property type="project" value="InterPro"/>
</dbReference>
<dbReference type="PANTHER" id="PTHR24114:SF2">
    <property type="entry name" value="F-BOX DOMAIN-CONTAINING PROTEIN-RELATED"/>
    <property type="match status" value="1"/>
</dbReference>
<feature type="region of interest" description="Disordered" evidence="2">
    <location>
        <begin position="98"/>
        <end position="157"/>
    </location>
</feature>
<feature type="compositionally biased region" description="Low complexity" evidence="2">
    <location>
        <begin position="263"/>
        <end position="282"/>
    </location>
</feature>
<dbReference type="Pfam" id="PF13516">
    <property type="entry name" value="LRR_6"/>
    <property type="match status" value="4"/>
</dbReference>
<reference evidence="4 5" key="1">
    <citation type="journal article" date="2010" name="Nature">
        <title>The Ectocarpus genome and the independent evolution of multicellularity in brown algae.</title>
        <authorList>
            <person name="Cock J.M."/>
            <person name="Sterck L."/>
            <person name="Rouze P."/>
            <person name="Scornet D."/>
            <person name="Allen A.E."/>
            <person name="Amoutzias G."/>
            <person name="Anthouard V."/>
            <person name="Artiguenave F."/>
            <person name="Aury J.M."/>
            <person name="Badger J.H."/>
            <person name="Beszteri B."/>
            <person name="Billiau K."/>
            <person name="Bonnet E."/>
            <person name="Bothwell J.H."/>
            <person name="Bowler C."/>
            <person name="Boyen C."/>
            <person name="Brownlee C."/>
            <person name="Carrano C.J."/>
            <person name="Charrier B."/>
            <person name="Cho G.Y."/>
            <person name="Coelho S.M."/>
            <person name="Collen J."/>
            <person name="Corre E."/>
            <person name="Da Silva C."/>
            <person name="Delage L."/>
            <person name="Delaroque N."/>
            <person name="Dittami S.M."/>
            <person name="Doulbeau S."/>
            <person name="Elias M."/>
            <person name="Farnham G."/>
            <person name="Gachon C.M."/>
            <person name="Gschloessl B."/>
            <person name="Heesch S."/>
            <person name="Jabbari K."/>
            <person name="Jubin C."/>
            <person name="Kawai H."/>
            <person name="Kimura K."/>
            <person name="Kloareg B."/>
            <person name="Kupper F.C."/>
            <person name="Lang D."/>
            <person name="Le Bail A."/>
            <person name="Leblanc C."/>
            <person name="Lerouge P."/>
            <person name="Lohr M."/>
            <person name="Lopez P.J."/>
            <person name="Martens C."/>
            <person name="Maumus F."/>
            <person name="Michel G."/>
            <person name="Miranda-Saavedra D."/>
            <person name="Morales J."/>
            <person name="Moreau H."/>
            <person name="Motomura T."/>
            <person name="Nagasato C."/>
            <person name="Napoli C.A."/>
            <person name="Nelson D.R."/>
            <person name="Nyvall-Collen P."/>
            <person name="Peters A.F."/>
            <person name="Pommier C."/>
            <person name="Potin P."/>
            <person name="Poulain J."/>
            <person name="Quesneville H."/>
            <person name="Read B."/>
            <person name="Rensing S.A."/>
            <person name="Ritter A."/>
            <person name="Rousvoal S."/>
            <person name="Samanta M."/>
            <person name="Samson G."/>
            <person name="Schroeder D.C."/>
            <person name="Segurens B."/>
            <person name="Strittmatter M."/>
            <person name="Tonon T."/>
            <person name="Tregear J.W."/>
            <person name="Valentin K."/>
            <person name="von Dassow P."/>
            <person name="Yamagishi T."/>
            <person name="Van de Peer Y."/>
            <person name="Wincker P."/>
        </authorList>
    </citation>
    <scope>NUCLEOTIDE SEQUENCE [LARGE SCALE GENOMIC DNA]</scope>
    <source>
        <strain evidence="5">Ec32 / CCAP1310/4</strain>
    </source>
</reference>
<dbReference type="SMART" id="SM00368">
    <property type="entry name" value="LRR_RI"/>
    <property type="match status" value="8"/>
</dbReference>
<feature type="compositionally biased region" description="Polar residues" evidence="2">
    <location>
        <begin position="1495"/>
        <end position="1508"/>
    </location>
</feature>
<feature type="compositionally biased region" description="Low complexity" evidence="2">
    <location>
        <begin position="496"/>
        <end position="507"/>
    </location>
</feature>
<dbReference type="OrthoDB" id="120976at2759"/>
<dbReference type="EMBL" id="FN648477">
    <property type="protein sequence ID" value="CBJ31908.1"/>
    <property type="molecule type" value="Genomic_DNA"/>
</dbReference>
<feature type="compositionally biased region" description="Basic and acidic residues" evidence="2">
    <location>
        <begin position="329"/>
        <end position="344"/>
    </location>
</feature>
<dbReference type="InterPro" id="IPR001611">
    <property type="entry name" value="Leu-rich_rpt"/>
</dbReference>
<dbReference type="Gene3D" id="3.80.10.10">
    <property type="entry name" value="Ribonuclease Inhibitor"/>
    <property type="match status" value="1"/>
</dbReference>
<dbReference type="Proteomes" id="UP000002630">
    <property type="component" value="Linkage Group LG03"/>
</dbReference>
<feature type="region of interest" description="Disordered" evidence="2">
    <location>
        <begin position="30"/>
        <end position="65"/>
    </location>
</feature>
<dbReference type="SMART" id="SM00054">
    <property type="entry name" value="EFh"/>
    <property type="match status" value="2"/>
</dbReference>
<dbReference type="SUPFAM" id="SSF52047">
    <property type="entry name" value="RNI-like"/>
    <property type="match status" value="1"/>
</dbReference>
<keyword evidence="1" id="KW-0106">Calcium</keyword>
<accession>D7FVI7</accession>
<dbReference type="PROSITE" id="PS00018">
    <property type="entry name" value="EF_HAND_1"/>
    <property type="match status" value="2"/>
</dbReference>
<evidence type="ECO:0000259" key="3">
    <source>
        <dbReference type="PROSITE" id="PS50222"/>
    </source>
</evidence>
<dbReference type="PANTHER" id="PTHR24114">
    <property type="entry name" value="LEUCINE RICH REPEAT FAMILY PROTEIN"/>
    <property type="match status" value="1"/>
</dbReference>
<dbReference type="InParanoid" id="D7FVI7"/>
<feature type="compositionally biased region" description="Basic residues" evidence="2">
    <location>
        <begin position="459"/>
        <end position="471"/>
    </location>
</feature>
<dbReference type="SUPFAM" id="SSF47473">
    <property type="entry name" value="EF-hand"/>
    <property type="match status" value="1"/>
</dbReference>
<gene>
    <name evidence="4" type="ORF">Esi_0291_0016</name>
</gene>
<dbReference type="InterPro" id="IPR011992">
    <property type="entry name" value="EF-hand-dom_pair"/>
</dbReference>
<evidence type="ECO:0000256" key="2">
    <source>
        <dbReference type="SAM" id="MobiDB-lite"/>
    </source>
</evidence>
<feature type="region of interest" description="Disordered" evidence="2">
    <location>
        <begin position="1493"/>
        <end position="1537"/>
    </location>
</feature>
<dbReference type="EMBL" id="FN649728">
    <property type="protein sequence ID" value="CBJ31908.1"/>
    <property type="molecule type" value="Genomic_DNA"/>
</dbReference>
<evidence type="ECO:0000313" key="5">
    <source>
        <dbReference type="Proteomes" id="UP000002630"/>
    </source>
</evidence>
<dbReference type="STRING" id="2880.D7FVI7"/>
<feature type="compositionally biased region" description="Low complexity" evidence="2">
    <location>
        <begin position="217"/>
        <end position="234"/>
    </location>
</feature>
<feature type="region of interest" description="Disordered" evidence="2">
    <location>
        <begin position="192"/>
        <end position="291"/>
    </location>
</feature>
<feature type="domain" description="EF-hand" evidence="3">
    <location>
        <begin position="1164"/>
        <end position="1199"/>
    </location>
</feature>
<keyword evidence="5" id="KW-1185">Reference proteome</keyword>
<feature type="compositionally biased region" description="Basic and acidic residues" evidence="2">
    <location>
        <begin position="192"/>
        <end position="216"/>
    </location>
</feature>
<dbReference type="CDD" id="cd00051">
    <property type="entry name" value="EFh"/>
    <property type="match status" value="1"/>
</dbReference>
<evidence type="ECO:0000313" key="4">
    <source>
        <dbReference type="EMBL" id="CBJ31908.1"/>
    </source>
</evidence>
<feature type="region of interest" description="Disordered" evidence="2">
    <location>
        <begin position="435"/>
        <end position="537"/>
    </location>
</feature>
<sequence length="1883" mass="202715">MFPPPWKDEARKSRRSGHVDCQLDFQHCAPSSSSPVLFSEQRDNRQQENRAIVYDGHDASPPGDRIRFEFSAAPDDDVSATAARGQERRKCRYTIHTTGRQPRGKSINNDSRNATNKRKRLLSKRTGIQKGPVKDDATSYPGGHEMSTASAESGWSSLGGRLGRSCEVQGALPGEGDSWRNKLLLQALRETGEEMKRRRQTHREVRARHTAEEREAASFAPSSTSSALIAASTPGLSRDGSTFSNLGRRTRAYLSKTGRTLPTTSKTSSSNKKSGNKRVGGNTARGGFAGSRAWKDSKAVAREADGGGTTATVSTTTSVQVTVVNGLPGREDSDSSDGVRRCGQGDDCGDGGRNEGAGNKTADTYREGSRRSSAARGSEGIMLPALKQGQRLVVNSAPTTDGGQGTAGHSGIDALHGSETPLRAKELSAIGKERNSGINIDGGGTGCFSGGDSSSGKSIHGRRQNAAHGRRQTLSAAPKEADDEAEAAEAGGAGTGTPTPGPNTATAVDGRTQQDPPPAPFRGTFWDEEDAENNPPAHCPRCAVVLVVGKEKLAVSTLLTILPADSLASFSRSHAQGAAGNLDSGSSGEPPLGLPDGGLGRRALVAHTKNEGNRRQFFQLYRRMARQVEIVGDTGALSQEGHTPRQEFIRKMLKMGRVPVPILLRDPSALQDLNLAHRGLGDDVMSAAAEVLTRLPHINTLNVADNRLTDRSLCKLCALVVGMPGLKSLDLSSNKVDEAAAIIRGYLAHPSCSLQTLSLRSADVDDNECCDLMEAISHNQSLTRLDISENKIGQNEMLNAVQPDVVTGGEGVAETLAGNVALKELNLSWNNLRQESAAAIGRALSLNRGLVSLNLAHNAFNNLPSQEVGDSLRTNGTLQSLDLSYNGLTPAAAIVIASACKANTSLTSLTLSGNRLGRQGSAALLSAIRRRTSASQSRKVDPLILGLEGCDCESDSLNLFDVEEPSGEYKLDMSLPYSRMLASELLSLSESKKGYEIESIWFAKDMESLDRPERRELVKTEREASPCVSRLKLAKPFAKAIAEIGQKASIASLDLSKRSGSVVPQSMAGMGGGGSNGGGVVLNGYERSRAKEQVMGLLDAVNLQPSRTAMESALDEMDWAEIKADSDAFFAVFRAAFRVFDKDRSGSLEVCELLELFKGLGCKMDEERCRTLTLVYDLDRSGFLEIEEFVTWMMLEHVKDPARQKGRLMEPPKAKPWPVPREGAYAIFFRASRYPGDVINVESAEGLAAMVDNIRHMNTATERLRMFENAAMHTDLLLTAKQAEMMASLVERDQFLESFLNAKQRLRLALRMKGLYRAIMGNPSGFYTLDLSSAQGRMAAIKLGEIANAERSISITRGACDTSQKGNRMMFRNEVMDTVPQNLSVDWFVKLPRRGTIRMDVISMARPRLSVKPLSDARFESLKALLGVNEEMQEIRETYEILEYERTHNKLGLRIWQRATAREASNLPKTASVGGTAVSSGGASDAAKLVMNDDGSVSNTNADPTSKTVPPKIGPASSGGSVRDVKQNRGHTGPMNSAELPYHYDAYSIFKAKDPHLKETVPTVEIPDCIISSHAIEQWQQFHASSHFFLDYVEIAKQSLNAPGGGVGDAGGGSSANVSATTGEGRGGAETGGRAPPLGISSSSAAFGATAGGGLGGGAGGAHGGGDRSNAAGAGTAAAGASTVPTRIYRWVFHRLLMLQTVASAAWYTCQQAMEIASAFPWQDFGRVQALIIVFSRIVDVDRFSEVVLSCVRNEERRELQHRLGILNVLNPVRPDGPYLLDLKCWEEREWAKILIKLAVEEPGANWDHETYTHARGTPIIQGWLLPESWTREDEDMGGDGGPRRSGILCLRYITDASLGCIAKWEVRRALRSRTLGGVKRVL</sequence>
<feature type="compositionally biased region" description="Low complexity" evidence="2">
    <location>
        <begin position="371"/>
        <end position="380"/>
    </location>
</feature>
<dbReference type="OMA" id="CATHWRE"/>
<protein>
    <submittedName>
        <fullName evidence="4">Hypothetical leucine rich repeat calcium binding protein</fullName>
    </submittedName>
</protein>
<feature type="region of interest" description="Disordered" evidence="2">
    <location>
        <begin position="326"/>
        <end position="417"/>
    </location>
</feature>
<name>D7FVI7_ECTSI</name>
<dbReference type="eggNOG" id="KOG4308">
    <property type="taxonomic scope" value="Eukaryota"/>
</dbReference>
<proteinExistence type="predicted"/>
<organism evidence="4 5">
    <name type="scientific">Ectocarpus siliculosus</name>
    <name type="common">Brown alga</name>
    <name type="synonym">Conferva siliculosa</name>
    <dbReference type="NCBI Taxonomy" id="2880"/>
    <lineage>
        <taxon>Eukaryota</taxon>
        <taxon>Sar</taxon>
        <taxon>Stramenopiles</taxon>
        <taxon>Ochrophyta</taxon>
        <taxon>PX clade</taxon>
        <taxon>Phaeophyceae</taxon>
        <taxon>Ectocarpales</taxon>
        <taxon>Ectocarpaceae</taxon>
        <taxon>Ectocarpus</taxon>
    </lineage>
</organism>
<dbReference type="Pfam" id="PF13499">
    <property type="entry name" value="EF-hand_7"/>
    <property type="match status" value="1"/>
</dbReference>
<dbReference type="InterPro" id="IPR032675">
    <property type="entry name" value="LRR_dom_sf"/>
</dbReference>
<feature type="compositionally biased region" description="Gly residues" evidence="2">
    <location>
        <begin position="440"/>
        <end position="449"/>
    </location>
</feature>
<dbReference type="InterPro" id="IPR018247">
    <property type="entry name" value="EF_Hand_1_Ca_BS"/>
</dbReference>
<feature type="domain" description="EF-hand" evidence="3">
    <location>
        <begin position="1128"/>
        <end position="1163"/>
    </location>
</feature>
<dbReference type="Gene3D" id="1.10.238.10">
    <property type="entry name" value="EF-hand"/>
    <property type="match status" value="1"/>
</dbReference>
<dbReference type="InterPro" id="IPR052394">
    <property type="entry name" value="LRR-containing"/>
</dbReference>
<feature type="compositionally biased region" description="Low complexity" evidence="2">
    <location>
        <begin position="582"/>
        <end position="591"/>
    </location>
</feature>
<evidence type="ECO:0000256" key="1">
    <source>
        <dbReference type="ARBA" id="ARBA00022837"/>
    </source>
</evidence>
<feature type="compositionally biased region" description="Polar residues" evidence="2">
    <location>
        <begin position="98"/>
        <end position="114"/>
    </location>
</feature>
<dbReference type="InterPro" id="IPR002048">
    <property type="entry name" value="EF_hand_dom"/>
</dbReference>
<dbReference type="PROSITE" id="PS50222">
    <property type="entry name" value="EF_HAND_2"/>
    <property type="match status" value="2"/>
</dbReference>
<feature type="region of interest" description="Disordered" evidence="2">
    <location>
        <begin position="576"/>
        <end position="600"/>
    </location>
</feature>